<dbReference type="PaxDb" id="665571-STHERM_c07440"/>
<evidence type="ECO:0000313" key="3">
    <source>
        <dbReference type="EMBL" id="ADN01695.1"/>
    </source>
</evidence>
<dbReference type="EMBL" id="CP001698">
    <property type="protein sequence ID" value="ADN01695.1"/>
    <property type="molecule type" value="Genomic_DNA"/>
</dbReference>
<organism evidence="3 4">
    <name type="scientific">Winmispira thermophila (strain ATCC 49972 / DSM 6192 / RI 19.B1)</name>
    <name type="common">Spirochaeta thermophila</name>
    <dbReference type="NCBI Taxonomy" id="665571"/>
    <lineage>
        <taxon>Bacteria</taxon>
        <taxon>Pseudomonadati</taxon>
        <taxon>Spirochaetota</taxon>
        <taxon>Spirochaetia</taxon>
        <taxon>Winmispirales</taxon>
        <taxon>Winmispiraceae</taxon>
        <taxon>Winmispira</taxon>
    </lineage>
</organism>
<dbReference type="Pfam" id="PF20157">
    <property type="entry name" value="Maf_flag10_N"/>
    <property type="match status" value="1"/>
</dbReference>
<dbReference type="PANTHER" id="PTHR41786:SF1">
    <property type="entry name" value="6-HYDROXYMETHYLPTERIN DIPHOSPHOKINASE MPTE-LIKE DOMAIN-CONTAINING PROTEIN"/>
    <property type="match status" value="1"/>
</dbReference>
<dbReference type="AlphaFoldDB" id="E0RRJ4"/>
<evidence type="ECO:0000313" key="4">
    <source>
        <dbReference type="Proteomes" id="UP000001296"/>
    </source>
</evidence>
<dbReference type="PANTHER" id="PTHR41786">
    <property type="entry name" value="MOTILITY ACCESSORY FACTOR MAF"/>
    <property type="match status" value="1"/>
</dbReference>
<dbReference type="Pfam" id="PF01973">
    <property type="entry name" value="MptE-like"/>
    <property type="match status" value="1"/>
</dbReference>
<dbReference type="KEGG" id="sta:STHERM_c07440"/>
<evidence type="ECO:0000259" key="2">
    <source>
        <dbReference type="Pfam" id="PF20157"/>
    </source>
</evidence>
<dbReference type="HOGENOM" id="CLU_026503_0_0_12"/>
<dbReference type="InterPro" id="IPR002826">
    <property type="entry name" value="MptE-like"/>
</dbReference>
<reference evidence="3 4" key="2">
    <citation type="journal article" date="2010" name="J. Bacteriol.">
        <title>Genome sequence of the polysaccharide-degrading, thermophilic anaerobe Spirochaeta thermophila DSM 6192.</title>
        <authorList>
            <person name="Angelov A."/>
            <person name="Liebl S."/>
            <person name="Ballschmiter M."/>
            <person name="Bomeke M."/>
            <person name="Lehmann R."/>
            <person name="Liesegang H."/>
            <person name="Daniel R."/>
            <person name="Liebl W."/>
        </authorList>
    </citation>
    <scope>NUCLEOTIDE SEQUENCE [LARGE SCALE GENOMIC DNA]</scope>
    <source>
        <strain evidence="4">ATCC 49972 / DSM 6192 / RI 19.B1</strain>
    </source>
</reference>
<protein>
    <recommendedName>
        <fullName evidence="5">DUF115 domain-containing protein</fullName>
    </recommendedName>
</protein>
<sequence length="628" mass="70682">MGDPTGPPAGYTLQPRYAAHPRTGVGMDTFTANLEALKRLLPREHLSLLERSGSVPVELQEGAIPTLLLAGRVVHSSRAPEKEAARLFEHRPELRHAQVVVFLGFGLGYHLEAFLEKNHYGEAWVLEPAPEVLLHAARVRSLTRILSSDRVKILLPSPDVPHRLYHDLLGKGSEKIFFHSLPAYAHAFPDEAARLASLVNRIRETRRINRFTIERFGRRWIRNLLVNLPWLLYGRGIELLQNELPYPTLLLAAGPTLDQIGSLLPELARRCIVVTTDTAFGWAVAHGVEPDFVVIVDPQYWNIRHLDHMDRGTSLFIMDPAVYPSLIRRHASRSLFTASPSPLAAYLSRWIPFRARLGAGGSVSTTAWDFCRYIGSNRIFCAGLDLAFPGGRTYYRGSLYERLRHSTSWRLNQPIQEETLGLWEARADIVKTEGASPLITNARMKLYASWFSLHLPESTVKSARITGPGLPIDGMEQFPPEDILGLPPVREQVDARIREVLSVDLPPHTPDTKTGEMACAIYDHLLEGLSDLDFLLEQGLKTLDTWDGTPQHAQEIFSSLEGVDGRIYTHPLRDLVGFLLQDIVDRLSDEPALEHVLGNSRIIYQKIREGVVLHRTEIERAREMAKKL</sequence>
<feature type="domain" description="6-hydroxymethylpterin diphosphokinase MptE-like" evidence="1">
    <location>
        <begin position="223"/>
        <end position="389"/>
    </location>
</feature>
<dbReference type="eggNOG" id="COG2604">
    <property type="taxonomic scope" value="Bacteria"/>
</dbReference>
<proteinExistence type="predicted"/>
<evidence type="ECO:0000259" key="1">
    <source>
        <dbReference type="Pfam" id="PF01973"/>
    </source>
</evidence>
<name>E0RRJ4_WINT6</name>
<dbReference type="Proteomes" id="UP000001296">
    <property type="component" value="Chromosome"/>
</dbReference>
<evidence type="ECO:0008006" key="5">
    <source>
        <dbReference type="Google" id="ProtNLM"/>
    </source>
</evidence>
<dbReference type="InterPro" id="IPR045376">
    <property type="entry name" value="Maf_N"/>
</dbReference>
<feature type="domain" description="Glycosyltransferase Maf N-terminal" evidence="2">
    <location>
        <begin position="76"/>
        <end position="146"/>
    </location>
</feature>
<gene>
    <name evidence="3" type="ordered locus">STHERM_c07440</name>
</gene>
<reference key="1">
    <citation type="submission" date="2009-08" db="EMBL/GenBank/DDBJ databases">
        <title>The genome sequence of Spirochaeta thermophila DSM6192.</title>
        <authorList>
            <person name="Angelov A."/>
            <person name="Mientus M."/>
            <person name="Wittenberg S."/>
            <person name="Lehmann R."/>
            <person name="Liesegang H."/>
            <person name="Daniel R."/>
            <person name="Liebl W."/>
        </authorList>
    </citation>
    <scope>NUCLEOTIDE SEQUENCE</scope>
    <source>
        <strain>DSM 6192</strain>
    </source>
</reference>
<accession>E0RRJ4</accession>